<keyword evidence="2" id="KW-0720">Serine protease</keyword>
<comment type="catalytic activity">
    <reaction evidence="2">
        <text>Hydrolysis of proteins in presence of ATP.</text>
        <dbReference type="EC" id="3.4.21.53"/>
    </reaction>
</comment>
<dbReference type="EMBL" id="QXXA01000015">
    <property type="protein sequence ID" value="NBI07823.1"/>
    <property type="molecule type" value="Genomic_DNA"/>
</dbReference>
<dbReference type="InterPro" id="IPR027417">
    <property type="entry name" value="P-loop_NTPase"/>
</dbReference>
<dbReference type="Pfam" id="PF13654">
    <property type="entry name" value="AAA_32"/>
    <property type="match status" value="1"/>
</dbReference>
<dbReference type="Gene3D" id="3.40.50.300">
    <property type="entry name" value="P-loop containing nucleotide triphosphate hydrolases"/>
    <property type="match status" value="2"/>
</dbReference>
<organism evidence="5 6">
    <name type="scientific">Senegalia massiliensis</name>
    <dbReference type="NCBI Taxonomy" id="1720316"/>
    <lineage>
        <taxon>Bacteria</taxon>
        <taxon>Bacillati</taxon>
        <taxon>Bacillota</taxon>
        <taxon>Clostridia</taxon>
        <taxon>Eubacteriales</taxon>
        <taxon>Clostridiaceae</taxon>
        <taxon>Senegalia</taxon>
    </lineage>
</organism>
<dbReference type="Proteomes" id="UP000467132">
    <property type="component" value="Unassembled WGS sequence"/>
</dbReference>
<dbReference type="InterPro" id="IPR027065">
    <property type="entry name" value="Lon_Prtase"/>
</dbReference>
<keyword evidence="5" id="KW-0547">Nucleotide-binding</keyword>
<dbReference type="InterPro" id="IPR008269">
    <property type="entry name" value="Lon_proteolytic"/>
</dbReference>
<dbReference type="GO" id="GO:0006508">
    <property type="term" value="P:proteolysis"/>
    <property type="evidence" value="ECO:0007669"/>
    <property type="project" value="UniProtKB-KW"/>
</dbReference>
<dbReference type="InterPro" id="IPR020568">
    <property type="entry name" value="Ribosomal_Su5_D2-typ_SF"/>
</dbReference>
<dbReference type="Gene3D" id="3.30.230.10">
    <property type="match status" value="1"/>
</dbReference>
<sequence length="794" mass="91078">MDKYKLGLDKLKNECNTDLFDFETTEEVDNWEGIIGQQRAIKALEFGMSIYREGYNIYVSGLNGTGRNSYSYSLAKEHSKLKNNSKDWCYVYSFQKPENPKAISLKKGKGKIFKKEMGELIDILKEKIPENLSSKNYEEKLDNLYKNHKQIIQKIINELNNISKEYDFKFEYTEKGIVTFPIVNGKPMSKAQLNDLDEEEIKELKAKSNNLQSVTFDIIEKLKNQENNLLYQISYLEKSIVSETINTQLKSVNKIFEDNKKIIKFLEEVKIDIIENYDRFKNTNTSDSQKGLDLLQQKANQDDFFIRYEINLFIDNSRLEGEAVIRELNPTYHNLLGKIEYVNQLGVLKTDHTKIKPGSLHEANCGYIIIQAKDILKNKFAWEGLKRSLKSNQIKIENVFKESLLSQTLKPEPITLDVKVIIIGDHYIYQLLYANDEDFKKLFRIRADFDIEMKRTEKNMKLIAKFISYHCKKNKLLPFNKDSIGKIIEYSSRLARDQKKLTCRFNYIVKLLYEADALARWENENIVNKDHIKQALDSKIYRNNQYETKLHELFKEGTLLIETNGYEIGQINGLAVLDSGEYSFGRPNRITVSTFVGEDGIVSIEREVEQSGSSYDKGVLILNGYIGSKFAKFKPLSLSASITFEQSYGIINGDSASSTELYALLSSLSDIPINQAIAVTGSINQKGEIQPIGGVNEKIEGYYKVCKTKGLLGGEGVIIPHQNVTNLMLSDEVMDSVRQNKFSIYSIKTVDEGIEILTGVKAGKINENGEYPENSVYYKVSKKLSKFVEYTKDK</sequence>
<dbReference type="InterPro" id="IPR041699">
    <property type="entry name" value="AAA_32"/>
</dbReference>
<keyword evidence="2" id="KW-0378">Hydrolase</keyword>
<gene>
    <name evidence="5" type="ORF">D3Z33_13260</name>
</gene>
<feature type="domain" description="Lon proteolytic" evidence="4">
    <location>
        <begin position="565"/>
        <end position="760"/>
    </location>
</feature>
<dbReference type="InterPro" id="IPR046844">
    <property type="entry name" value="Lon-like_helical"/>
</dbReference>
<evidence type="ECO:0000313" key="5">
    <source>
        <dbReference type="EMBL" id="NBI07823.1"/>
    </source>
</evidence>
<keyword evidence="6" id="KW-1185">Reference proteome</keyword>
<feature type="active site" evidence="2">
    <location>
        <position position="655"/>
    </location>
</feature>
<name>A0A845R5N7_9CLOT</name>
<dbReference type="GO" id="GO:0004176">
    <property type="term" value="F:ATP-dependent peptidase activity"/>
    <property type="evidence" value="ECO:0007669"/>
    <property type="project" value="UniProtKB-UniRule"/>
</dbReference>
<dbReference type="EC" id="3.4.21.53" evidence="2"/>
<keyword evidence="5" id="KW-0067">ATP-binding</keyword>
<feature type="coiled-coil region" evidence="3">
    <location>
        <begin position="134"/>
        <end position="165"/>
    </location>
</feature>
<dbReference type="Pfam" id="PF05362">
    <property type="entry name" value="Lon_C"/>
    <property type="match status" value="1"/>
</dbReference>
<dbReference type="InterPro" id="IPR014721">
    <property type="entry name" value="Ribsml_uS5_D2-typ_fold_subgr"/>
</dbReference>
<proteinExistence type="inferred from homology"/>
<dbReference type="Gene3D" id="1.10.8.60">
    <property type="match status" value="1"/>
</dbReference>
<comment type="caution">
    <text evidence="5">The sequence shown here is derived from an EMBL/GenBank/DDBJ whole genome shotgun (WGS) entry which is preliminary data.</text>
</comment>
<keyword evidence="3" id="KW-0175">Coiled coil</keyword>
<dbReference type="Pfam" id="PF20436">
    <property type="entry name" value="LonB_AAA-LID"/>
    <property type="match status" value="1"/>
</dbReference>
<dbReference type="GO" id="GO:0004252">
    <property type="term" value="F:serine-type endopeptidase activity"/>
    <property type="evidence" value="ECO:0007669"/>
    <property type="project" value="UniProtKB-UniRule"/>
</dbReference>
<feature type="active site" evidence="2">
    <location>
        <position position="698"/>
    </location>
</feature>
<dbReference type="SUPFAM" id="SSF52540">
    <property type="entry name" value="P-loop containing nucleoside triphosphate hydrolases"/>
    <property type="match status" value="1"/>
</dbReference>
<dbReference type="Pfam" id="PF20437">
    <property type="entry name" value="LonC_helical"/>
    <property type="match status" value="1"/>
</dbReference>
<dbReference type="InterPro" id="IPR046843">
    <property type="entry name" value="LonB_AAA-LID"/>
</dbReference>
<evidence type="ECO:0000313" key="6">
    <source>
        <dbReference type="Proteomes" id="UP000467132"/>
    </source>
</evidence>
<keyword evidence="1 2" id="KW-0645">Protease</keyword>
<dbReference type="OrthoDB" id="9758568at2"/>
<comment type="similarity">
    <text evidence="2">Belongs to the peptidase S16 family.</text>
</comment>
<dbReference type="PRINTS" id="PR00830">
    <property type="entry name" value="ENDOLAPTASE"/>
</dbReference>
<accession>A0A845R5N7</accession>
<dbReference type="GO" id="GO:0005524">
    <property type="term" value="F:ATP binding"/>
    <property type="evidence" value="ECO:0007669"/>
    <property type="project" value="UniProtKB-KW"/>
</dbReference>
<dbReference type="RefSeq" id="WP_160198289.1">
    <property type="nucleotide sequence ID" value="NZ_QXXA01000015.1"/>
</dbReference>
<dbReference type="PROSITE" id="PS51786">
    <property type="entry name" value="LON_PROTEOLYTIC"/>
    <property type="match status" value="1"/>
</dbReference>
<dbReference type="SUPFAM" id="SSF54211">
    <property type="entry name" value="Ribosomal protein S5 domain 2-like"/>
    <property type="match status" value="1"/>
</dbReference>
<protein>
    <recommendedName>
        <fullName evidence="2">endopeptidase La</fullName>
        <ecNumber evidence="2">3.4.21.53</ecNumber>
    </recommendedName>
</protein>
<dbReference type="PANTHER" id="PTHR10046">
    <property type="entry name" value="ATP DEPENDENT LON PROTEASE FAMILY MEMBER"/>
    <property type="match status" value="1"/>
</dbReference>
<evidence type="ECO:0000256" key="1">
    <source>
        <dbReference type="ARBA" id="ARBA00022670"/>
    </source>
</evidence>
<evidence type="ECO:0000256" key="3">
    <source>
        <dbReference type="SAM" id="Coils"/>
    </source>
</evidence>
<dbReference type="AlphaFoldDB" id="A0A845R5N7"/>
<evidence type="ECO:0000259" key="4">
    <source>
        <dbReference type="PROSITE" id="PS51786"/>
    </source>
</evidence>
<reference evidence="5 6" key="1">
    <citation type="submission" date="2018-08" db="EMBL/GenBank/DDBJ databases">
        <title>Murine metabolic-syndrome-specific gut microbial biobank.</title>
        <authorList>
            <person name="Liu C."/>
        </authorList>
    </citation>
    <scope>NUCLEOTIDE SEQUENCE [LARGE SCALE GENOMIC DNA]</scope>
    <source>
        <strain evidence="5 6">583</strain>
    </source>
</reference>
<dbReference type="GO" id="GO:0030163">
    <property type="term" value="P:protein catabolic process"/>
    <property type="evidence" value="ECO:0007669"/>
    <property type="project" value="InterPro"/>
</dbReference>
<evidence type="ECO:0000256" key="2">
    <source>
        <dbReference type="PROSITE-ProRule" id="PRU01122"/>
    </source>
</evidence>